<evidence type="ECO:0000313" key="3">
    <source>
        <dbReference type="Proteomes" id="UP001465976"/>
    </source>
</evidence>
<keyword evidence="3" id="KW-1185">Reference proteome</keyword>
<protein>
    <submittedName>
        <fullName evidence="2">Uncharacterized protein</fullName>
    </submittedName>
</protein>
<keyword evidence="1" id="KW-0732">Signal</keyword>
<dbReference type="EMBL" id="JBAHYK010002345">
    <property type="protein sequence ID" value="KAL0565263.1"/>
    <property type="molecule type" value="Genomic_DNA"/>
</dbReference>
<proteinExistence type="predicted"/>
<sequence length="165" mass="18092">MVAISYLVTFATMAGSLASTMAAPSRIPSQDVEEAYEDLIVRGHPGLYDELVARGLEVARFDNDEEDDVLSRRGLFSKKKSPADKKLEEETKPVKKLSIQQCQGCPSDPKAHDRVLKEVEKVWKSTFQKSGYNNVKIIMGDGGVAQLFFENTRNGARAGGAARVA</sequence>
<evidence type="ECO:0000313" key="2">
    <source>
        <dbReference type="EMBL" id="KAL0565263.1"/>
    </source>
</evidence>
<comment type="caution">
    <text evidence="2">The sequence shown here is derived from an EMBL/GenBank/DDBJ whole genome shotgun (WGS) entry which is preliminary data.</text>
</comment>
<evidence type="ECO:0000256" key="1">
    <source>
        <dbReference type="SAM" id="SignalP"/>
    </source>
</evidence>
<organism evidence="2 3">
    <name type="scientific">Marasmius crinis-equi</name>
    <dbReference type="NCBI Taxonomy" id="585013"/>
    <lineage>
        <taxon>Eukaryota</taxon>
        <taxon>Fungi</taxon>
        <taxon>Dikarya</taxon>
        <taxon>Basidiomycota</taxon>
        <taxon>Agaricomycotina</taxon>
        <taxon>Agaricomycetes</taxon>
        <taxon>Agaricomycetidae</taxon>
        <taxon>Agaricales</taxon>
        <taxon>Marasmiineae</taxon>
        <taxon>Marasmiaceae</taxon>
        <taxon>Marasmius</taxon>
    </lineage>
</organism>
<gene>
    <name evidence="2" type="ORF">V5O48_016763</name>
</gene>
<reference evidence="2 3" key="1">
    <citation type="submission" date="2024-02" db="EMBL/GenBank/DDBJ databases">
        <title>A draft genome for the cacao thread blight pathogen Marasmius crinis-equi.</title>
        <authorList>
            <person name="Cohen S.P."/>
            <person name="Baruah I.K."/>
            <person name="Amoako-Attah I."/>
            <person name="Bukari Y."/>
            <person name="Meinhardt L.W."/>
            <person name="Bailey B.A."/>
        </authorList>
    </citation>
    <scope>NUCLEOTIDE SEQUENCE [LARGE SCALE GENOMIC DNA]</scope>
    <source>
        <strain evidence="2 3">GH-76</strain>
    </source>
</reference>
<feature type="chain" id="PRO_5045324489" evidence="1">
    <location>
        <begin position="19"/>
        <end position="165"/>
    </location>
</feature>
<name>A0ABR3ER01_9AGAR</name>
<accession>A0ABR3ER01</accession>
<feature type="signal peptide" evidence="1">
    <location>
        <begin position="1"/>
        <end position="18"/>
    </location>
</feature>
<dbReference type="Proteomes" id="UP001465976">
    <property type="component" value="Unassembled WGS sequence"/>
</dbReference>